<evidence type="ECO:0000259" key="8">
    <source>
        <dbReference type="PROSITE" id="PS51880"/>
    </source>
</evidence>
<dbReference type="InterPro" id="IPR004396">
    <property type="entry name" value="ATPase_YchF/OLA1"/>
</dbReference>
<dbReference type="SUPFAM" id="SSF81271">
    <property type="entry name" value="TGS-like"/>
    <property type="match status" value="1"/>
</dbReference>
<dbReference type="CDD" id="cd01900">
    <property type="entry name" value="YchF"/>
    <property type="match status" value="1"/>
</dbReference>
<dbReference type="InterPro" id="IPR006073">
    <property type="entry name" value="GTP-bd"/>
</dbReference>
<dbReference type="Pfam" id="PF06071">
    <property type="entry name" value="YchF-GTPase_C"/>
    <property type="match status" value="1"/>
</dbReference>
<dbReference type="InterPro" id="IPR012676">
    <property type="entry name" value="TGS-like"/>
</dbReference>
<dbReference type="InterPro" id="IPR027417">
    <property type="entry name" value="P-loop_NTPase"/>
</dbReference>
<keyword evidence="2" id="KW-0479">Metal-binding</keyword>
<dbReference type="PIRSF" id="PIRSF006641">
    <property type="entry name" value="CHP00092"/>
    <property type="match status" value="1"/>
</dbReference>
<feature type="domain" description="OBG-type G" evidence="7">
    <location>
        <begin position="2"/>
        <end position="260"/>
    </location>
</feature>
<dbReference type="PROSITE" id="PS51710">
    <property type="entry name" value="G_OBG"/>
    <property type="match status" value="1"/>
</dbReference>
<keyword evidence="3 6" id="KW-0547">Nucleotide-binding</keyword>
<evidence type="ECO:0000256" key="2">
    <source>
        <dbReference type="ARBA" id="ARBA00022723"/>
    </source>
</evidence>
<dbReference type="HAMAP" id="MF_00944">
    <property type="entry name" value="YchF_OLA1_ATPase"/>
    <property type="match status" value="1"/>
</dbReference>
<dbReference type="PANTHER" id="PTHR23305:SF18">
    <property type="entry name" value="OBG-TYPE G DOMAIN-CONTAINING PROTEIN"/>
    <property type="match status" value="1"/>
</dbReference>
<dbReference type="CDD" id="cd04867">
    <property type="entry name" value="TGS_YchF_OLA1"/>
    <property type="match status" value="1"/>
</dbReference>
<dbReference type="Gene3D" id="1.10.150.300">
    <property type="entry name" value="TGS-like domain"/>
    <property type="match status" value="1"/>
</dbReference>
<comment type="caution">
    <text evidence="9">The sequence shown here is derived from an EMBL/GenBank/DDBJ whole genome shotgun (WGS) entry which is preliminary data.</text>
</comment>
<dbReference type="RefSeq" id="WP_185693760.1">
    <property type="nucleotide sequence ID" value="NZ_JACHVA010000118.1"/>
</dbReference>
<dbReference type="GO" id="GO:0046872">
    <property type="term" value="F:metal ion binding"/>
    <property type="evidence" value="ECO:0007669"/>
    <property type="project" value="UniProtKB-KW"/>
</dbReference>
<evidence type="ECO:0000256" key="4">
    <source>
        <dbReference type="ARBA" id="ARBA00022840"/>
    </source>
</evidence>
<reference evidence="9 10" key="1">
    <citation type="submission" date="2020-07" db="EMBL/GenBank/DDBJ databases">
        <authorList>
            <person name="Feng X."/>
        </authorList>
    </citation>
    <scope>NUCLEOTIDE SEQUENCE [LARGE SCALE GENOMIC DNA]</scope>
    <source>
        <strain evidence="9 10">JCM14086</strain>
    </source>
</reference>
<gene>
    <name evidence="6 9" type="primary">ychF</name>
    <name evidence="9" type="ORF">H5P30_15150</name>
</gene>
<dbReference type="GO" id="GO:0043023">
    <property type="term" value="F:ribosomal large subunit binding"/>
    <property type="evidence" value="ECO:0007669"/>
    <property type="project" value="UniProtKB-UniRule"/>
</dbReference>
<evidence type="ECO:0000313" key="10">
    <source>
        <dbReference type="Proteomes" id="UP000525652"/>
    </source>
</evidence>
<dbReference type="GO" id="GO:0016887">
    <property type="term" value="F:ATP hydrolysis activity"/>
    <property type="evidence" value="ECO:0007669"/>
    <property type="project" value="UniProtKB-UniRule"/>
</dbReference>
<dbReference type="GO" id="GO:0005524">
    <property type="term" value="F:ATP binding"/>
    <property type="evidence" value="ECO:0007669"/>
    <property type="project" value="UniProtKB-UniRule"/>
</dbReference>
<dbReference type="InterPro" id="IPR004095">
    <property type="entry name" value="TGS"/>
</dbReference>
<dbReference type="InterPro" id="IPR012675">
    <property type="entry name" value="Beta-grasp_dom_sf"/>
</dbReference>
<dbReference type="GO" id="GO:0005737">
    <property type="term" value="C:cytoplasm"/>
    <property type="evidence" value="ECO:0007669"/>
    <property type="project" value="TreeGrafter"/>
</dbReference>
<dbReference type="EMBL" id="JACHVA010000118">
    <property type="protein sequence ID" value="MBC2603119.1"/>
    <property type="molecule type" value="Genomic_DNA"/>
</dbReference>
<comment type="cofactor">
    <cofactor evidence="1">
        <name>Mg(2+)</name>
        <dbReference type="ChEBI" id="CHEBI:18420"/>
    </cofactor>
</comment>
<sequence length="366" mass="39625">MLQAGIVGLPNVGKSTLFNALTRTRKAEAQNYPFCTIEPNVGVVNVPDERLEPLAKLENSQKIIPAAIEMVDIAGLVAGASKGEGLGNQFLANIREVDAIVQVVRCFEDADVVHNMGEIDPVRDIEVIETELVLADLQSLSSQEVKVQKKARGGDKEAAKQLALIQRLTPHLNEGHAAFTLPLEEGEDEILPRLNLLSAIPVLYACNVSDTDLADPDSLETVQAVRKHAKDRGDAGVCVISAQTESELIDFSPEEAKEYLSELGVSDSGVSGLIQNTYNLLGLASYLTAGPQEVRAWTYRVGMKAPQCAGVIHTDFEKGFIKAEVVSFNDLISAGSIQAARDAGRYRLEGKEYLVEDGDVVHFRFA</sequence>
<dbReference type="SUPFAM" id="SSF52540">
    <property type="entry name" value="P-loop containing nucleoside triphosphate hydrolases"/>
    <property type="match status" value="1"/>
</dbReference>
<keyword evidence="10" id="KW-1185">Reference proteome</keyword>
<proteinExistence type="inferred from homology"/>
<comment type="function">
    <text evidence="6">ATPase that binds to both the 70S ribosome and the 50S ribosomal subunit in a nucleotide-independent manner.</text>
</comment>
<dbReference type="Pfam" id="PF01926">
    <property type="entry name" value="MMR_HSR1"/>
    <property type="match status" value="1"/>
</dbReference>
<dbReference type="NCBIfam" id="TIGR00092">
    <property type="entry name" value="redox-regulated ATPase YchF"/>
    <property type="match status" value="1"/>
</dbReference>
<evidence type="ECO:0000313" key="9">
    <source>
        <dbReference type="EMBL" id="MBC2603119.1"/>
    </source>
</evidence>
<keyword evidence="4 6" id="KW-0067">ATP-binding</keyword>
<dbReference type="PROSITE" id="PS51880">
    <property type="entry name" value="TGS"/>
    <property type="match status" value="1"/>
</dbReference>
<comment type="similarity">
    <text evidence="6">Belongs to the TRAFAC class OBG-HflX-like GTPase superfamily. OBG GTPase family. YchF/OLA1 subfamily.</text>
</comment>
<dbReference type="PRINTS" id="PR00326">
    <property type="entry name" value="GTP1OBG"/>
</dbReference>
<dbReference type="Gene3D" id="3.10.20.30">
    <property type="match status" value="1"/>
</dbReference>
<dbReference type="InterPro" id="IPR013029">
    <property type="entry name" value="YchF_C"/>
</dbReference>
<name>A0A7X1B043_9BACT</name>
<evidence type="ECO:0000256" key="5">
    <source>
        <dbReference type="ARBA" id="ARBA00022842"/>
    </source>
</evidence>
<evidence type="ECO:0000256" key="1">
    <source>
        <dbReference type="ARBA" id="ARBA00001946"/>
    </source>
</evidence>
<evidence type="ECO:0000256" key="3">
    <source>
        <dbReference type="ARBA" id="ARBA00022741"/>
    </source>
</evidence>
<keyword evidence="5" id="KW-0460">Magnesium</keyword>
<accession>A0A7X1B043</accession>
<evidence type="ECO:0000256" key="6">
    <source>
        <dbReference type="HAMAP-Rule" id="MF_00944"/>
    </source>
</evidence>
<organism evidence="9 10">
    <name type="scientific">Puniceicoccus vermicola</name>
    <dbReference type="NCBI Taxonomy" id="388746"/>
    <lineage>
        <taxon>Bacteria</taxon>
        <taxon>Pseudomonadati</taxon>
        <taxon>Verrucomicrobiota</taxon>
        <taxon>Opitutia</taxon>
        <taxon>Puniceicoccales</taxon>
        <taxon>Puniceicoccaceae</taxon>
        <taxon>Puniceicoccus</taxon>
    </lineage>
</organism>
<feature type="domain" description="TGS" evidence="8">
    <location>
        <begin position="282"/>
        <end position="365"/>
    </location>
</feature>
<dbReference type="Proteomes" id="UP000525652">
    <property type="component" value="Unassembled WGS sequence"/>
</dbReference>
<feature type="binding site" evidence="6">
    <location>
        <begin position="11"/>
        <end position="16"/>
    </location>
    <ligand>
        <name>ATP</name>
        <dbReference type="ChEBI" id="CHEBI:30616"/>
    </ligand>
</feature>
<dbReference type="FunFam" id="3.10.20.30:FF:000001">
    <property type="entry name" value="Ribosome-binding ATPase YchF"/>
    <property type="match status" value="1"/>
</dbReference>
<dbReference type="PANTHER" id="PTHR23305">
    <property type="entry name" value="OBG GTPASE FAMILY"/>
    <property type="match status" value="1"/>
</dbReference>
<dbReference type="InterPro" id="IPR041706">
    <property type="entry name" value="YchF_N"/>
</dbReference>
<protein>
    <recommendedName>
        <fullName evidence="6">Ribosome-binding ATPase YchF</fullName>
    </recommendedName>
</protein>
<dbReference type="InterPro" id="IPR023192">
    <property type="entry name" value="TGS-like_dom_sf"/>
</dbReference>
<evidence type="ECO:0000259" key="7">
    <source>
        <dbReference type="PROSITE" id="PS51710"/>
    </source>
</evidence>
<dbReference type="FunFam" id="1.10.150.300:FF:000001">
    <property type="entry name" value="Ribosome-binding ATPase YchF"/>
    <property type="match status" value="1"/>
</dbReference>
<dbReference type="InterPro" id="IPR031167">
    <property type="entry name" value="G_OBG"/>
</dbReference>
<dbReference type="GO" id="GO:0005525">
    <property type="term" value="F:GTP binding"/>
    <property type="evidence" value="ECO:0007669"/>
    <property type="project" value="InterPro"/>
</dbReference>
<dbReference type="AlphaFoldDB" id="A0A7X1B043"/>
<dbReference type="Gene3D" id="3.40.50.300">
    <property type="entry name" value="P-loop containing nucleotide triphosphate hydrolases"/>
    <property type="match status" value="1"/>
</dbReference>